<dbReference type="Pfam" id="PF00083">
    <property type="entry name" value="Sugar_tr"/>
    <property type="match status" value="1"/>
</dbReference>
<keyword evidence="6 8" id="KW-0472">Membrane</keyword>
<feature type="transmembrane region" description="Helical" evidence="8">
    <location>
        <begin position="352"/>
        <end position="370"/>
    </location>
</feature>
<evidence type="ECO:0000256" key="3">
    <source>
        <dbReference type="ARBA" id="ARBA00022475"/>
    </source>
</evidence>
<dbReference type="NCBIfam" id="TIGR00879">
    <property type="entry name" value="SP"/>
    <property type="match status" value="1"/>
</dbReference>
<evidence type="ECO:0000256" key="8">
    <source>
        <dbReference type="SAM" id="Phobius"/>
    </source>
</evidence>
<dbReference type="Gene3D" id="1.20.1250.20">
    <property type="entry name" value="MFS general substrate transporter like domains"/>
    <property type="match status" value="1"/>
</dbReference>
<dbReference type="PROSITE" id="PS50850">
    <property type="entry name" value="MFS"/>
    <property type="match status" value="1"/>
</dbReference>
<evidence type="ECO:0000256" key="7">
    <source>
        <dbReference type="RuleBase" id="RU003346"/>
    </source>
</evidence>
<keyword evidence="3" id="KW-1003">Cell membrane</keyword>
<dbReference type="InterPro" id="IPR036259">
    <property type="entry name" value="MFS_trans_sf"/>
</dbReference>
<dbReference type="GO" id="GO:0005886">
    <property type="term" value="C:plasma membrane"/>
    <property type="evidence" value="ECO:0007669"/>
    <property type="project" value="UniProtKB-SubCell"/>
</dbReference>
<dbReference type="InterPro" id="IPR005829">
    <property type="entry name" value="Sugar_transporter_CS"/>
</dbReference>
<evidence type="ECO:0000256" key="5">
    <source>
        <dbReference type="ARBA" id="ARBA00022989"/>
    </source>
</evidence>
<sequence length="416" mass="45002">MLGGVTAGLWANRYGRRGALLRNNSTAVVAAALLGFAKMSKSYEMLIVGRFVSGINAGVNSGVGPLYLAEISPVSLRGLVGTLNQLAITLGVLVAEAIGLSIALGTDELWPLCVGFTIIPVLFQLSTLTCCPETPHHLMLTLNDDDEAEKALVWLRGTEDIGEELEEIRVDKFSVADLFKNAELRWPLIISLMLQLSQQFSGINAVIYYSTSIFEEANLSEAASQYATVGVGLVNVIMTFFSALLMDKLGRRVLMITGLAGLFAFSSVLVTALVFQGSASWLSYVCIVAVVFYIIFFATGPGAIPWFYVAELFAQGPRTAAVSISVLVNWFANFIVGVIFPELESSLGVYSFLPFVVMLLGFLIFTVAFVPETKGKRIEDITLLFKTSASNESSKVDLTYRQISEDVSSSVQSSGR</sequence>
<dbReference type="AlphaFoldDB" id="A0A2T7PPW4"/>
<dbReference type="PANTHER" id="PTHR23503">
    <property type="entry name" value="SOLUTE CARRIER FAMILY 2"/>
    <property type="match status" value="1"/>
</dbReference>
<reference evidence="10 11" key="1">
    <citation type="submission" date="2018-04" db="EMBL/GenBank/DDBJ databases">
        <title>The genome of golden apple snail Pomacea canaliculata provides insight into stress tolerance and invasive adaptation.</title>
        <authorList>
            <person name="Liu C."/>
            <person name="Liu B."/>
            <person name="Ren Y."/>
            <person name="Zhang Y."/>
            <person name="Wang H."/>
            <person name="Li S."/>
            <person name="Jiang F."/>
            <person name="Yin L."/>
            <person name="Zhang G."/>
            <person name="Qian W."/>
            <person name="Fan W."/>
        </authorList>
    </citation>
    <scope>NUCLEOTIDE SEQUENCE [LARGE SCALE GENOMIC DNA]</scope>
    <source>
        <strain evidence="10">SZHN2017</strain>
        <tissue evidence="10">Muscle</tissue>
    </source>
</reference>
<evidence type="ECO:0000313" key="10">
    <source>
        <dbReference type="EMBL" id="PVD35462.1"/>
    </source>
</evidence>
<evidence type="ECO:0000259" key="9">
    <source>
        <dbReference type="PROSITE" id="PS50850"/>
    </source>
</evidence>
<dbReference type="Proteomes" id="UP000245119">
    <property type="component" value="Linkage Group LG2"/>
</dbReference>
<gene>
    <name evidence="10" type="ORF">C0Q70_02425</name>
</gene>
<dbReference type="PANTHER" id="PTHR23503:SF8">
    <property type="entry name" value="FACILITATED GLUCOSE TRANSPORTER PROTEIN 1"/>
    <property type="match status" value="1"/>
</dbReference>
<keyword evidence="2 7" id="KW-0813">Transport</keyword>
<evidence type="ECO:0000256" key="4">
    <source>
        <dbReference type="ARBA" id="ARBA00022692"/>
    </source>
</evidence>
<feature type="transmembrane region" description="Helical" evidence="8">
    <location>
        <begin position="281"/>
        <end position="308"/>
    </location>
</feature>
<protein>
    <recommendedName>
        <fullName evidence="9">Major facilitator superfamily (MFS) profile domain-containing protein</fullName>
    </recommendedName>
</protein>
<name>A0A2T7PPW4_POMCA</name>
<proteinExistence type="inferred from homology"/>
<dbReference type="PROSITE" id="PS00216">
    <property type="entry name" value="SUGAR_TRANSPORT_1"/>
    <property type="match status" value="1"/>
</dbReference>
<dbReference type="InterPro" id="IPR005828">
    <property type="entry name" value="MFS_sugar_transport-like"/>
</dbReference>
<comment type="similarity">
    <text evidence="7">Belongs to the major facilitator superfamily. Sugar transporter (TC 2.A.1.1) family.</text>
</comment>
<feature type="transmembrane region" description="Helical" evidence="8">
    <location>
        <begin position="253"/>
        <end position="275"/>
    </location>
</feature>
<feature type="domain" description="Major facilitator superfamily (MFS) profile" evidence="9">
    <location>
        <begin position="1"/>
        <end position="374"/>
    </location>
</feature>
<accession>A0A2T7PPW4</accession>
<dbReference type="OrthoDB" id="4540492at2759"/>
<dbReference type="STRING" id="400727.A0A2T7PPW4"/>
<dbReference type="GO" id="GO:0005353">
    <property type="term" value="F:fructose transmembrane transporter activity"/>
    <property type="evidence" value="ECO:0007669"/>
    <property type="project" value="UniProtKB-ARBA"/>
</dbReference>
<evidence type="ECO:0000256" key="1">
    <source>
        <dbReference type="ARBA" id="ARBA00004651"/>
    </source>
</evidence>
<organism evidence="10 11">
    <name type="scientific">Pomacea canaliculata</name>
    <name type="common">Golden apple snail</name>
    <dbReference type="NCBI Taxonomy" id="400727"/>
    <lineage>
        <taxon>Eukaryota</taxon>
        <taxon>Metazoa</taxon>
        <taxon>Spiralia</taxon>
        <taxon>Lophotrochozoa</taxon>
        <taxon>Mollusca</taxon>
        <taxon>Gastropoda</taxon>
        <taxon>Caenogastropoda</taxon>
        <taxon>Architaenioglossa</taxon>
        <taxon>Ampullarioidea</taxon>
        <taxon>Ampullariidae</taxon>
        <taxon>Pomacea</taxon>
    </lineage>
</organism>
<dbReference type="EMBL" id="PZQS01000002">
    <property type="protein sequence ID" value="PVD35462.1"/>
    <property type="molecule type" value="Genomic_DNA"/>
</dbReference>
<dbReference type="InterPro" id="IPR045263">
    <property type="entry name" value="GLUT"/>
</dbReference>
<dbReference type="InterPro" id="IPR003663">
    <property type="entry name" value="Sugar/inositol_transpt"/>
</dbReference>
<keyword evidence="5 8" id="KW-1133">Transmembrane helix</keyword>
<comment type="caution">
    <text evidence="10">The sequence shown here is derived from an EMBL/GenBank/DDBJ whole genome shotgun (WGS) entry which is preliminary data.</text>
</comment>
<keyword evidence="4 8" id="KW-0812">Transmembrane</keyword>
<dbReference type="GO" id="GO:1990539">
    <property type="term" value="P:fructose import across plasma membrane"/>
    <property type="evidence" value="ECO:0007669"/>
    <property type="project" value="UniProtKB-ARBA"/>
</dbReference>
<dbReference type="FunFam" id="1.20.1250.20:FF:001511">
    <property type="entry name" value="Solute carrier family 2, facilitated glucose transporter member 5"/>
    <property type="match status" value="1"/>
</dbReference>
<evidence type="ECO:0000256" key="2">
    <source>
        <dbReference type="ARBA" id="ARBA00022448"/>
    </source>
</evidence>
<feature type="transmembrane region" description="Helical" evidence="8">
    <location>
        <begin position="320"/>
        <end position="340"/>
    </location>
</feature>
<evidence type="ECO:0000313" key="11">
    <source>
        <dbReference type="Proteomes" id="UP000245119"/>
    </source>
</evidence>
<feature type="transmembrane region" description="Helical" evidence="8">
    <location>
        <begin position="223"/>
        <end position="246"/>
    </location>
</feature>
<keyword evidence="11" id="KW-1185">Reference proteome</keyword>
<comment type="subcellular location">
    <subcellularLocation>
        <location evidence="1">Cell membrane</location>
        <topology evidence="1">Multi-pass membrane protein</topology>
    </subcellularLocation>
</comment>
<dbReference type="PROSITE" id="PS00217">
    <property type="entry name" value="SUGAR_TRANSPORT_2"/>
    <property type="match status" value="1"/>
</dbReference>
<dbReference type="InterPro" id="IPR020846">
    <property type="entry name" value="MFS_dom"/>
</dbReference>
<evidence type="ECO:0000256" key="6">
    <source>
        <dbReference type="ARBA" id="ARBA00023136"/>
    </source>
</evidence>
<dbReference type="PRINTS" id="PR00171">
    <property type="entry name" value="SUGRTRNSPORT"/>
</dbReference>
<dbReference type="SUPFAM" id="SSF103473">
    <property type="entry name" value="MFS general substrate transporter"/>
    <property type="match status" value="1"/>
</dbReference>